<accession>A0A6I3J071</accession>
<name>A0A6I3J071_9ACTN</name>
<proteinExistence type="predicted"/>
<protein>
    <submittedName>
        <fullName evidence="1">Uncharacterized protein</fullName>
    </submittedName>
</protein>
<reference evidence="1 2" key="1">
    <citation type="submission" date="2019-10" db="EMBL/GenBank/DDBJ databases">
        <title>Nocardioides novel species isolated from the excrement of Marmot.</title>
        <authorList>
            <person name="Zhang G."/>
        </authorList>
    </citation>
    <scope>NUCLEOTIDE SEQUENCE [LARGE SCALE GENOMIC DNA]</scope>
    <source>
        <strain evidence="2">zg-579</strain>
    </source>
</reference>
<dbReference type="Proteomes" id="UP000433406">
    <property type="component" value="Unassembled WGS sequence"/>
</dbReference>
<dbReference type="AlphaFoldDB" id="A0A6I3J071"/>
<evidence type="ECO:0000313" key="1">
    <source>
        <dbReference type="EMBL" id="MTB94431.1"/>
    </source>
</evidence>
<keyword evidence="2" id="KW-1185">Reference proteome</keyword>
<organism evidence="1 2">
    <name type="scientific">Nocardioides marmotae</name>
    <dbReference type="NCBI Taxonomy" id="2663857"/>
    <lineage>
        <taxon>Bacteria</taxon>
        <taxon>Bacillati</taxon>
        <taxon>Actinomycetota</taxon>
        <taxon>Actinomycetes</taxon>
        <taxon>Propionibacteriales</taxon>
        <taxon>Nocardioidaceae</taxon>
        <taxon>Nocardioides</taxon>
    </lineage>
</organism>
<dbReference type="RefSeq" id="WP_154614258.1">
    <property type="nucleotide sequence ID" value="NZ_CP053660.1"/>
</dbReference>
<evidence type="ECO:0000313" key="2">
    <source>
        <dbReference type="Proteomes" id="UP000433406"/>
    </source>
</evidence>
<dbReference type="InterPro" id="IPR014509">
    <property type="entry name" value="YjdF-like"/>
</dbReference>
<dbReference type="Pfam" id="PF09997">
    <property type="entry name" value="DUF2238"/>
    <property type="match status" value="1"/>
</dbReference>
<dbReference type="EMBL" id="WLCI01000005">
    <property type="protein sequence ID" value="MTB94431.1"/>
    <property type="molecule type" value="Genomic_DNA"/>
</dbReference>
<comment type="caution">
    <text evidence="1">The sequence shown here is derived from an EMBL/GenBank/DDBJ whole genome shotgun (WGS) entry which is preliminary data.</text>
</comment>
<gene>
    <name evidence="1" type="ORF">GGQ22_04985</name>
</gene>
<sequence>MSELTVIPARPPVRGLVIVLDVAAKVMLLLLLMTALRYPELGHLEGKGATARAVGYPLAAFIIPAAWFLRWRRRVTFPWLVDVMVTLTCFTDTLGNRMNLYDTVRRFDDLMHFVNTGVLTAAFILFTLPPRSTRAQVLERSLAFGVTAALAWEIAEYYAFLSTSGIVDRYADTLGDLALGSLGSVAAGQLVYWAWQHHHLLTAGPQPLPAYPGANARPPASGQPGL</sequence>